<keyword evidence="8" id="KW-0406">Ion transport</keyword>
<evidence type="ECO:0000256" key="3">
    <source>
        <dbReference type="ARBA" id="ARBA00022448"/>
    </source>
</evidence>
<evidence type="ECO:0000313" key="12">
    <source>
        <dbReference type="EMBL" id="PKU36786.1"/>
    </source>
</evidence>
<feature type="transmembrane region" description="Helical" evidence="11">
    <location>
        <begin position="26"/>
        <end position="47"/>
    </location>
</feature>
<evidence type="ECO:0000256" key="10">
    <source>
        <dbReference type="ARBA" id="ARBA00023303"/>
    </source>
</evidence>
<protein>
    <submittedName>
        <fullName evidence="12">Otopetrin-1</fullName>
    </submittedName>
</protein>
<dbReference type="Proteomes" id="UP000233556">
    <property type="component" value="Unassembled WGS sequence"/>
</dbReference>
<evidence type="ECO:0000313" key="13">
    <source>
        <dbReference type="Proteomes" id="UP000233556"/>
    </source>
</evidence>
<reference evidence="13" key="1">
    <citation type="submission" date="2017-11" db="EMBL/GenBank/DDBJ databases">
        <authorList>
            <person name="Lima N.C."/>
            <person name="Parody-Merino A.M."/>
            <person name="Battley P.F."/>
            <person name="Fidler A.E."/>
            <person name="Prosdocimi F."/>
        </authorList>
    </citation>
    <scope>NUCLEOTIDE SEQUENCE [LARGE SCALE GENOMIC DNA]</scope>
</reference>
<comment type="similarity">
    <text evidence="2">Belongs to the otopetrin family.</text>
</comment>
<accession>A0A2I0TSK4</accession>
<comment type="subcellular location">
    <subcellularLocation>
        <location evidence="1">Cell membrane</location>
        <topology evidence="1">Multi-pass membrane protein</topology>
    </subcellularLocation>
</comment>
<dbReference type="EMBL" id="KZ507455">
    <property type="protein sequence ID" value="PKU36786.1"/>
    <property type="molecule type" value="Genomic_DNA"/>
</dbReference>
<dbReference type="GO" id="GO:0015252">
    <property type="term" value="F:proton channel activity"/>
    <property type="evidence" value="ECO:0007669"/>
    <property type="project" value="InterPro"/>
</dbReference>
<name>A0A2I0TSK4_LIMLA</name>
<evidence type="ECO:0000256" key="5">
    <source>
        <dbReference type="ARBA" id="ARBA00022692"/>
    </source>
</evidence>
<keyword evidence="7 11" id="KW-1133">Transmembrane helix</keyword>
<dbReference type="AlphaFoldDB" id="A0A2I0TSK4"/>
<evidence type="ECO:0000256" key="8">
    <source>
        <dbReference type="ARBA" id="ARBA00023065"/>
    </source>
</evidence>
<keyword evidence="6" id="KW-0375">Hydrogen ion transport</keyword>
<dbReference type="PANTHER" id="PTHR21522">
    <property type="entry name" value="PROTON CHANNEL OTOP"/>
    <property type="match status" value="1"/>
</dbReference>
<evidence type="ECO:0000256" key="1">
    <source>
        <dbReference type="ARBA" id="ARBA00004651"/>
    </source>
</evidence>
<evidence type="ECO:0000256" key="4">
    <source>
        <dbReference type="ARBA" id="ARBA00022475"/>
    </source>
</evidence>
<keyword evidence="3" id="KW-0813">Transport</keyword>
<keyword evidence="10" id="KW-0407">Ion channel</keyword>
<keyword evidence="13" id="KW-1185">Reference proteome</keyword>
<evidence type="ECO:0000256" key="6">
    <source>
        <dbReference type="ARBA" id="ARBA00022781"/>
    </source>
</evidence>
<dbReference type="GO" id="GO:0005886">
    <property type="term" value="C:plasma membrane"/>
    <property type="evidence" value="ECO:0007669"/>
    <property type="project" value="UniProtKB-SubCell"/>
</dbReference>
<dbReference type="GO" id="GO:0042472">
    <property type="term" value="P:inner ear morphogenesis"/>
    <property type="evidence" value="ECO:0007669"/>
    <property type="project" value="TreeGrafter"/>
</dbReference>
<dbReference type="PANTHER" id="PTHR21522:SF19">
    <property type="entry name" value="PROTON CHANNEL OTOP1"/>
    <property type="match status" value="1"/>
</dbReference>
<evidence type="ECO:0000256" key="11">
    <source>
        <dbReference type="SAM" id="Phobius"/>
    </source>
</evidence>
<gene>
    <name evidence="12" type="ORF">llap_12907</name>
</gene>
<keyword evidence="5 11" id="KW-0812">Transmembrane</keyword>
<dbReference type="OrthoDB" id="6429739at2759"/>
<dbReference type="InterPro" id="IPR004878">
    <property type="entry name" value="Otopetrin"/>
</dbReference>
<evidence type="ECO:0000256" key="7">
    <source>
        <dbReference type="ARBA" id="ARBA00022989"/>
    </source>
</evidence>
<keyword evidence="4" id="KW-1003">Cell membrane</keyword>
<sequence length="101" mass="11329">MEKAAGSPSVGGSYPQKNAEILSSQYGINLFLAGLLLTFAWAVHAVGISKSHLLSYLITLMLIQLLWMLWYLGRSCTQRRLIRDKDTHAGARWLKCWFGST</sequence>
<proteinExistence type="inferred from homology"/>
<evidence type="ECO:0000256" key="2">
    <source>
        <dbReference type="ARBA" id="ARBA00006513"/>
    </source>
</evidence>
<feature type="transmembrane region" description="Helical" evidence="11">
    <location>
        <begin position="53"/>
        <end position="73"/>
    </location>
</feature>
<evidence type="ECO:0000256" key="9">
    <source>
        <dbReference type="ARBA" id="ARBA00023136"/>
    </source>
</evidence>
<reference evidence="13" key="2">
    <citation type="submission" date="2017-12" db="EMBL/GenBank/DDBJ databases">
        <title>Genome sequence of the Bar-tailed Godwit (Limosa lapponica baueri).</title>
        <authorList>
            <person name="Lima N.C.B."/>
            <person name="Parody-Merino A.M."/>
            <person name="Battley P.F."/>
            <person name="Fidler A.E."/>
            <person name="Prosdocimi F."/>
        </authorList>
    </citation>
    <scope>NUCLEOTIDE SEQUENCE [LARGE SCALE GENOMIC DNA]</scope>
</reference>
<keyword evidence="9 11" id="KW-0472">Membrane</keyword>
<organism evidence="12 13">
    <name type="scientific">Limosa lapponica baueri</name>
    <dbReference type="NCBI Taxonomy" id="1758121"/>
    <lineage>
        <taxon>Eukaryota</taxon>
        <taxon>Metazoa</taxon>
        <taxon>Chordata</taxon>
        <taxon>Craniata</taxon>
        <taxon>Vertebrata</taxon>
        <taxon>Euteleostomi</taxon>
        <taxon>Archelosauria</taxon>
        <taxon>Archosauria</taxon>
        <taxon>Dinosauria</taxon>
        <taxon>Saurischia</taxon>
        <taxon>Theropoda</taxon>
        <taxon>Coelurosauria</taxon>
        <taxon>Aves</taxon>
        <taxon>Neognathae</taxon>
        <taxon>Neoaves</taxon>
        <taxon>Charadriiformes</taxon>
        <taxon>Scolopacidae</taxon>
        <taxon>Limosa</taxon>
    </lineage>
</organism>